<dbReference type="Pfam" id="PF20519">
    <property type="entry name" value="Polycystin_dom"/>
    <property type="match status" value="1"/>
</dbReference>
<evidence type="ECO:0000313" key="9">
    <source>
        <dbReference type="EMBL" id="CAE6928665.1"/>
    </source>
</evidence>
<keyword evidence="5 7" id="KW-0472">Membrane</keyword>
<dbReference type="EMBL" id="CAJNDS010000036">
    <property type="protein sequence ID" value="CAE6928665.1"/>
    <property type="molecule type" value="Genomic_DNA"/>
</dbReference>
<reference evidence="9" key="1">
    <citation type="submission" date="2021-02" db="EMBL/GenBank/DDBJ databases">
        <authorList>
            <person name="Dougan E. K."/>
            <person name="Rhodes N."/>
            <person name="Thang M."/>
            <person name="Chan C."/>
        </authorList>
    </citation>
    <scope>NUCLEOTIDE SEQUENCE</scope>
</reference>
<dbReference type="GO" id="GO:0005509">
    <property type="term" value="F:calcium ion binding"/>
    <property type="evidence" value="ECO:0007669"/>
    <property type="project" value="InterPro"/>
</dbReference>
<evidence type="ECO:0000256" key="1">
    <source>
        <dbReference type="ARBA" id="ARBA00004141"/>
    </source>
</evidence>
<dbReference type="InterPro" id="IPR046791">
    <property type="entry name" value="Polycystin_dom"/>
</dbReference>
<comment type="caution">
    <text evidence="9">The sequence shown here is derived from an EMBL/GenBank/DDBJ whole genome shotgun (WGS) entry which is preliminary data.</text>
</comment>
<organism evidence="9 10">
    <name type="scientific">Symbiodinium natans</name>
    <dbReference type="NCBI Taxonomy" id="878477"/>
    <lineage>
        <taxon>Eukaryota</taxon>
        <taxon>Sar</taxon>
        <taxon>Alveolata</taxon>
        <taxon>Dinophyceae</taxon>
        <taxon>Suessiales</taxon>
        <taxon>Symbiodiniaceae</taxon>
        <taxon>Symbiodinium</taxon>
    </lineage>
</organism>
<evidence type="ECO:0000256" key="2">
    <source>
        <dbReference type="ARBA" id="ARBA00007200"/>
    </source>
</evidence>
<dbReference type="GO" id="GO:0016020">
    <property type="term" value="C:membrane"/>
    <property type="evidence" value="ECO:0007669"/>
    <property type="project" value="UniProtKB-SubCell"/>
</dbReference>
<comment type="subcellular location">
    <subcellularLocation>
        <location evidence="1">Membrane</location>
        <topology evidence="1">Multi-pass membrane protein</topology>
    </subcellularLocation>
</comment>
<dbReference type="OrthoDB" id="444119at2759"/>
<dbReference type="InterPro" id="IPR002048">
    <property type="entry name" value="EF_hand_dom"/>
</dbReference>
<dbReference type="AlphaFoldDB" id="A0A812GFA5"/>
<feature type="transmembrane region" description="Helical" evidence="7">
    <location>
        <begin position="558"/>
        <end position="580"/>
    </location>
</feature>
<keyword evidence="3 7" id="KW-0812">Transmembrane</keyword>
<feature type="region of interest" description="Disordered" evidence="6">
    <location>
        <begin position="588"/>
        <end position="628"/>
    </location>
</feature>
<feature type="compositionally biased region" description="Low complexity" evidence="6">
    <location>
        <begin position="617"/>
        <end position="628"/>
    </location>
</feature>
<proteinExistence type="inferred from homology"/>
<comment type="similarity">
    <text evidence="2">Belongs to the polycystin family.</text>
</comment>
<feature type="transmembrane region" description="Helical" evidence="7">
    <location>
        <begin position="444"/>
        <end position="464"/>
    </location>
</feature>
<dbReference type="PROSITE" id="PS50222">
    <property type="entry name" value="EF_HAND_2"/>
    <property type="match status" value="1"/>
</dbReference>
<evidence type="ECO:0000256" key="3">
    <source>
        <dbReference type="ARBA" id="ARBA00022692"/>
    </source>
</evidence>
<evidence type="ECO:0000313" key="10">
    <source>
        <dbReference type="Proteomes" id="UP000604046"/>
    </source>
</evidence>
<dbReference type="InterPro" id="IPR018247">
    <property type="entry name" value="EF_Hand_1_Ca_BS"/>
</dbReference>
<dbReference type="PROSITE" id="PS00018">
    <property type="entry name" value="EF_HAND_1"/>
    <property type="match status" value="1"/>
</dbReference>
<name>A0A812GFA5_9DINO</name>
<keyword evidence="10" id="KW-1185">Reference proteome</keyword>
<evidence type="ECO:0000256" key="4">
    <source>
        <dbReference type="ARBA" id="ARBA00022989"/>
    </source>
</evidence>
<protein>
    <submittedName>
        <fullName evidence="9">GIP protein</fullName>
    </submittedName>
</protein>
<dbReference type="Proteomes" id="UP000604046">
    <property type="component" value="Unassembled WGS sequence"/>
</dbReference>
<feature type="domain" description="EF-hand" evidence="8">
    <location>
        <begin position="28"/>
        <end position="53"/>
    </location>
</feature>
<evidence type="ECO:0000259" key="8">
    <source>
        <dbReference type="PROSITE" id="PS50222"/>
    </source>
</evidence>
<feature type="transmembrane region" description="Helical" evidence="7">
    <location>
        <begin position="70"/>
        <end position="91"/>
    </location>
</feature>
<feature type="transmembrane region" description="Helical" evidence="7">
    <location>
        <begin position="518"/>
        <end position="537"/>
    </location>
</feature>
<gene>
    <name evidence="9" type="primary">GIP</name>
    <name evidence="9" type="ORF">SNAT2548_LOCUS752</name>
</gene>
<accession>A0A812GFA5</accession>
<evidence type="ECO:0000256" key="6">
    <source>
        <dbReference type="SAM" id="MobiDB-lite"/>
    </source>
</evidence>
<feature type="transmembrane region" description="Helical" evidence="7">
    <location>
        <begin position="408"/>
        <end position="432"/>
    </location>
</feature>
<keyword evidence="4 7" id="KW-1133">Transmembrane helix</keyword>
<evidence type="ECO:0000256" key="5">
    <source>
        <dbReference type="ARBA" id="ARBA00023136"/>
    </source>
</evidence>
<sequence length="628" mass="71421">MAAVVVIAAQEQRRSLRKSALEEQANTAEFDADHDGHVSPQELQQDIGHVQVRLEVLLERLSLEDGLIDLIKNLPLFLLCLFCFLAAIAILSPPPQTAAIHRHLGSHFGLDQAAIYDFLQTFEDKNAELRDACLSGITFATSFNYWCEHRYFQREWDDHYLVPVSTCPSPRYTALELQSSPDNDTAYQIEEDNPNLTCHDHASHACSTDLGLLYCPQTCGYCAPFSYDRYRKYTKPQVTLLPSVVHQTRFKTKACEGWAEKFLVQNYNPVLVTMPALDGPKNDALLTCVDRNAAYEEDYAFYLECTAHTPSARCVNGQIPITAKTLFHGQAVYAKMLIESKRDLAAMQEVGWIDSQTESITVSTVIYTEDLEMFTSLTVTFDFDYAGNVDGSVSMVTYKDVILSSAQNFVACLLTTCIGAGLSATALTVHLLRHREQCNWGLTCYEIFSRILLLVYPTILLISWSQQLLMSHEFDLLLETFIGSDGVDEAHMNHNMQEYFKVKTVIHDEVGWLERHRVASYVLMYFQFLQMVLYFNAHPRVAMLTKTVKGALLNMLHFFLVFTILFLMLAFMAHFLLLGWPPYELSKPQKPNKHPKMQNKKEPQRQRPNPKIRNPKKPSASKPKPLKA</sequence>
<evidence type="ECO:0000256" key="7">
    <source>
        <dbReference type="SAM" id="Phobius"/>
    </source>
</evidence>